<gene>
    <name evidence="2" type="ORF">BRAFLDRAFT_66159</name>
</gene>
<dbReference type="GO" id="GO:0016757">
    <property type="term" value="F:glycosyltransferase activity"/>
    <property type="evidence" value="ECO:0007669"/>
    <property type="project" value="InterPro"/>
</dbReference>
<keyword evidence="1" id="KW-0472">Membrane</keyword>
<dbReference type="GO" id="GO:0000139">
    <property type="term" value="C:Golgi membrane"/>
    <property type="evidence" value="ECO:0007669"/>
    <property type="project" value="InterPro"/>
</dbReference>
<dbReference type="InterPro" id="IPR029675">
    <property type="entry name" value="PGAP4"/>
</dbReference>
<feature type="transmembrane region" description="Helical" evidence="1">
    <location>
        <begin position="290"/>
        <end position="311"/>
    </location>
</feature>
<organism>
    <name type="scientific">Branchiostoma floridae</name>
    <name type="common">Florida lancelet</name>
    <name type="synonym">Amphioxus</name>
    <dbReference type="NCBI Taxonomy" id="7739"/>
    <lineage>
        <taxon>Eukaryota</taxon>
        <taxon>Metazoa</taxon>
        <taxon>Chordata</taxon>
        <taxon>Cephalochordata</taxon>
        <taxon>Leptocardii</taxon>
        <taxon>Amphioxiformes</taxon>
        <taxon>Branchiostomatidae</taxon>
        <taxon>Branchiostoma</taxon>
    </lineage>
</organism>
<accession>C3Z5K7</accession>
<keyword evidence="1" id="KW-0812">Transmembrane</keyword>
<dbReference type="CDD" id="cd22190">
    <property type="entry name" value="PGAP4"/>
    <property type="match status" value="1"/>
</dbReference>
<name>C3Z5K7_BRAFL</name>
<proteinExistence type="predicted"/>
<dbReference type="PANTHER" id="PTHR31410:SF1">
    <property type="entry name" value="POST-GPI ATTACHMENT TO PROTEINS FACTOR 4"/>
    <property type="match status" value="1"/>
</dbReference>
<dbReference type="PANTHER" id="PTHR31410">
    <property type="entry name" value="TRANSMEMBRANE PROTEIN 246"/>
    <property type="match status" value="1"/>
</dbReference>
<evidence type="ECO:0000313" key="2">
    <source>
        <dbReference type="EMBL" id="EEN52120.1"/>
    </source>
</evidence>
<sequence length="439" mass="50367">MPHAHRAAGWPVELAQPSSRHYDVQEDFEFEDDRSPRPPAPTCHCYVCWPSSRPQTLRLHYSIYYSQTLHMGKTDPFAYAMKVNDDRKNLAQTSLLSRPPAPSHLMPNADSKVKLAIGFISVSRQVKMRDGSLYNPGYLLQSVEAVLRENPSNETRLVVCNVDSDPASNVDAAFLSSFVPVHSRYLERNVVSPLGLKERFKKEREDYIYCLEEALSFYPEFVLILEDDALATPGILDVIYHVIQTKIEKKYRGFELTQNNYTKTFFKLFTPTYMQNDFHTTKPKRIFVHIYELIGIGIIGGTIITFVHTLFFNKGLKRSHATIYGLFVAGVVCSILAALAVSRVHLMEWRRISKHFYVMFQADNCCTPAIMYRKDTAVDFLRYLQTRRHDDSPIDGDMNGLVVSHGYRRFAVEPNLFSHIGMFSSIQKKINRGFLHGFV</sequence>
<dbReference type="EMBL" id="GG666583">
    <property type="protein sequence ID" value="EEN52120.1"/>
    <property type="molecule type" value="Genomic_DNA"/>
</dbReference>
<keyword evidence="1" id="KW-1133">Transmembrane helix</keyword>
<evidence type="ECO:0000256" key="1">
    <source>
        <dbReference type="SAM" id="Phobius"/>
    </source>
</evidence>
<reference evidence="2" key="1">
    <citation type="journal article" date="2008" name="Nature">
        <title>The amphioxus genome and the evolution of the chordate karyotype.</title>
        <authorList>
            <consortium name="US DOE Joint Genome Institute (JGI-PGF)"/>
            <person name="Putnam N.H."/>
            <person name="Butts T."/>
            <person name="Ferrier D.E.K."/>
            <person name="Furlong R.F."/>
            <person name="Hellsten U."/>
            <person name="Kawashima T."/>
            <person name="Robinson-Rechavi M."/>
            <person name="Shoguchi E."/>
            <person name="Terry A."/>
            <person name="Yu J.-K."/>
            <person name="Benito-Gutierrez E.L."/>
            <person name="Dubchak I."/>
            <person name="Garcia-Fernandez J."/>
            <person name="Gibson-Brown J.J."/>
            <person name="Grigoriev I.V."/>
            <person name="Horton A.C."/>
            <person name="de Jong P.J."/>
            <person name="Jurka J."/>
            <person name="Kapitonov V.V."/>
            <person name="Kohara Y."/>
            <person name="Kuroki Y."/>
            <person name="Lindquist E."/>
            <person name="Lucas S."/>
            <person name="Osoegawa K."/>
            <person name="Pennacchio L.A."/>
            <person name="Salamov A.A."/>
            <person name="Satou Y."/>
            <person name="Sauka-Spengler T."/>
            <person name="Schmutz J."/>
            <person name="Shin-I T."/>
            <person name="Toyoda A."/>
            <person name="Bronner-Fraser M."/>
            <person name="Fujiyama A."/>
            <person name="Holland L.Z."/>
            <person name="Holland P.W.H."/>
            <person name="Satoh N."/>
            <person name="Rokhsar D.S."/>
        </authorList>
    </citation>
    <scope>NUCLEOTIDE SEQUENCE [LARGE SCALE GENOMIC DNA]</scope>
    <source>
        <strain evidence="2">S238N-H82</strain>
        <tissue evidence="2">Testes</tissue>
    </source>
</reference>
<dbReference type="AlphaFoldDB" id="C3Z5K7"/>
<dbReference type="GO" id="GO:0006506">
    <property type="term" value="P:GPI anchor biosynthetic process"/>
    <property type="evidence" value="ECO:0007669"/>
    <property type="project" value="InterPro"/>
</dbReference>
<protein>
    <submittedName>
        <fullName evidence="2">Uncharacterized protein</fullName>
    </submittedName>
</protein>
<dbReference type="InParanoid" id="C3Z5K7"/>
<feature type="transmembrane region" description="Helical" evidence="1">
    <location>
        <begin position="323"/>
        <end position="346"/>
    </location>
</feature>